<dbReference type="GeneID" id="60404896"/>
<accession>U6KCE8</accession>
<dbReference type="OrthoDB" id="346712at2759"/>
<dbReference type="RefSeq" id="XP_037877994.1">
    <property type="nucleotide sequence ID" value="XM_038022140.1"/>
</dbReference>
<reference evidence="1" key="1">
    <citation type="submission" date="2013-10" db="EMBL/GenBank/DDBJ databases">
        <title>Genomic analysis of the causative agents of coccidiosis in chickens.</title>
        <authorList>
            <person name="Reid A.J."/>
            <person name="Blake D."/>
            <person name="Billington K."/>
            <person name="Browne H."/>
            <person name="Dunn M."/>
            <person name="Hung S."/>
            <person name="Kawahara F."/>
            <person name="Miranda-Saavedra D."/>
            <person name="Mourier T."/>
            <person name="Nagra H."/>
            <person name="Otto T.D."/>
            <person name="Rawlings N."/>
            <person name="Sanchez A."/>
            <person name="Sanders M."/>
            <person name="Subramaniam C."/>
            <person name="Tay Y."/>
            <person name="Dear P."/>
            <person name="Doerig C."/>
            <person name="Gruber A."/>
            <person name="Parkinson J."/>
            <person name="Shirley M."/>
            <person name="Wan K.L."/>
            <person name="Berriman M."/>
            <person name="Tomley F."/>
            <person name="Pain A."/>
        </authorList>
    </citation>
    <scope>NUCLEOTIDE SEQUENCE [LARGE SCALE GENOMIC DNA]</scope>
    <source>
        <strain evidence="1">Houghton</strain>
    </source>
</reference>
<organism evidence="1 2">
    <name type="scientific">Eimeria mitis</name>
    <dbReference type="NCBI Taxonomy" id="44415"/>
    <lineage>
        <taxon>Eukaryota</taxon>
        <taxon>Sar</taxon>
        <taxon>Alveolata</taxon>
        <taxon>Apicomplexa</taxon>
        <taxon>Conoidasida</taxon>
        <taxon>Coccidia</taxon>
        <taxon>Eucoccidiorida</taxon>
        <taxon>Eimeriorina</taxon>
        <taxon>Eimeriidae</taxon>
        <taxon>Eimeria</taxon>
    </lineage>
</organism>
<dbReference type="AlphaFoldDB" id="U6KCE8"/>
<sequence length="111" mass="12216">MQSSLQNRSIPPPNSPLPKESLDVLQLRKDVFLRELCLAQNFFSGLFFSHPRFLRELLGNPKVKAGDINGAVLTCTDGKGYLTVLGEKGLRTSYEAERKSSSSSEASDIEA</sequence>
<proteinExistence type="predicted"/>
<keyword evidence="2" id="KW-1185">Reference proteome</keyword>
<dbReference type="VEuPathDB" id="ToxoDB:EMH_0100000"/>
<evidence type="ECO:0000313" key="2">
    <source>
        <dbReference type="Proteomes" id="UP000030744"/>
    </source>
</evidence>
<gene>
    <name evidence="1" type="ORF">EMH_0100000</name>
</gene>
<dbReference type="EMBL" id="HG732239">
    <property type="protein sequence ID" value="CDJ35705.1"/>
    <property type="molecule type" value="Genomic_DNA"/>
</dbReference>
<dbReference type="Proteomes" id="UP000030744">
    <property type="component" value="Unassembled WGS sequence"/>
</dbReference>
<protein>
    <submittedName>
        <fullName evidence="1">Uncharacterized protein</fullName>
    </submittedName>
</protein>
<evidence type="ECO:0000313" key="1">
    <source>
        <dbReference type="EMBL" id="CDJ35705.1"/>
    </source>
</evidence>
<name>U6KCE8_9EIME</name>
<reference evidence="1" key="2">
    <citation type="submission" date="2013-10" db="EMBL/GenBank/DDBJ databases">
        <authorList>
            <person name="Aslett M."/>
        </authorList>
    </citation>
    <scope>NUCLEOTIDE SEQUENCE [LARGE SCALE GENOMIC DNA]</scope>
    <source>
        <strain evidence="1">Houghton</strain>
    </source>
</reference>